<feature type="compositionally biased region" description="Polar residues" evidence="5">
    <location>
        <begin position="597"/>
        <end position="606"/>
    </location>
</feature>
<dbReference type="InterPro" id="IPR045188">
    <property type="entry name" value="Boi1/Boi2-like"/>
</dbReference>
<dbReference type="SMART" id="SM00233">
    <property type="entry name" value="PH"/>
    <property type="match status" value="1"/>
</dbReference>
<feature type="compositionally biased region" description="Basic residues" evidence="5">
    <location>
        <begin position="323"/>
        <end position="332"/>
    </location>
</feature>
<dbReference type="PANTHER" id="PTHR22902:SF27">
    <property type="entry name" value="PLECKSTRIN HOMOLOGY DOMAIN-CONTAINING FAMILY A MEMBER 3"/>
    <property type="match status" value="1"/>
</dbReference>
<proteinExistence type="predicted"/>
<dbReference type="Pfam" id="PF00169">
    <property type="entry name" value="PH"/>
    <property type="match status" value="1"/>
</dbReference>
<dbReference type="GeneID" id="13887006"/>
<feature type="domain" description="PH" evidence="7">
    <location>
        <begin position="744"/>
        <end position="863"/>
    </location>
</feature>
<evidence type="ECO:0000259" key="7">
    <source>
        <dbReference type="PROSITE" id="PS50003"/>
    </source>
</evidence>
<sequence length="930" mass="103540">MPRIKGQLKPNVNVGNALGQVQEVKNSNTMLIAVSAYTKRMEDEISIKPGDKIQVITDDEDYNDGWYVGRNLRTGKEGLFPKIFTQKLDIDAQDSPSLKEKSQRRGDGVYGNEKLQFDVNCREYSQSGSNSNSSYSFLKTSTENKSNHADKSSSVNTTMNDIDKALAELRSDSLELLLNKEAISTPLTKHLNVTASTPELDITPSITSQSIDTEKSSRSIIDELDPSLVAKWTPEQVSNYFLKKGFNVEAAGKFEKHQITGKILLELELGHLKELEINSFGLRFEIFKEISTLKGTAESATPITADKRKTQLLAATSLTSLRRSSHNYHSRKLSQSLDALPSDKTPETGMRDIVNNSRPSSVLFDSEQLRITSDKLAGLAISSDEKVFESPGKAPKPPSYPSPVQPHLSPSVNQQLTTSPHTSSDYKFFSNINNTGNPYTFPNSTTSSNDSGKFRFPSSATSGNDSIASYDFKLKNSSIGLKFPSSASRASSGVSPIPTPRSEYFANTASPVMDGSKSNRNSVIYTGHKKTVSGGSFVDLFNRISTLSPVKSVNESNERLERPVSAYYGSHSRTPSSVYDHSRRASNSDIKKHRRNSSLLSFLSPSKNEDRVALSPSNNTRRNTTASANNKIVSHSRKSSLITSPLRENQNDYSTTVVAKDKKRDNINHKPRHSHKQSSSSRSISTIDPKDVIEVKKLEEEKKRSASEAIKMKKKAVRPKAKKQQTTAFLEGIRNVTVKDALKTSDCYGWMNKKGNGTMGVWKTRFFVLHGTRLSYFASTEDTRERGLIDITSHKVVPARDDDKLVSIYAASTGRGKYCFKLIPPQPGSKKGLTFTQPRVHYFAVDSKEEMRNWLAAMIKATIDVDDTVPIVSSYAMPTVSLTRAQEMLDEAKEELKEREQQRFLNEEDEDQLLWEQQQRQNELMASGFL</sequence>
<dbReference type="Gene3D" id="1.10.150.50">
    <property type="entry name" value="Transcription Factor, Ets-1"/>
    <property type="match status" value="1"/>
</dbReference>
<keyword evidence="10" id="KW-1185">Reference proteome</keyword>
<organism evidence="9 10">
    <name type="scientific">Kazachstania africana (strain ATCC 22294 / BCRC 22015 / CBS 2517 / CECT 1963 / NBRC 1671 / NRRL Y-8276)</name>
    <name type="common">Yeast</name>
    <name type="synonym">Kluyveromyces africanus</name>
    <dbReference type="NCBI Taxonomy" id="1071382"/>
    <lineage>
        <taxon>Eukaryota</taxon>
        <taxon>Fungi</taxon>
        <taxon>Dikarya</taxon>
        <taxon>Ascomycota</taxon>
        <taxon>Saccharomycotina</taxon>
        <taxon>Saccharomycetes</taxon>
        <taxon>Saccharomycetales</taxon>
        <taxon>Saccharomycetaceae</taxon>
        <taxon>Kazachstania</taxon>
    </lineage>
</organism>
<feature type="compositionally biased region" description="Polar residues" evidence="5">
    <location>
        <begin position="639"/>
        <end position="657"/>
    </location>
</feature>
<dbReference type="SUPFAM" id="SSF50044">
    <property type="entry name" value="SH3-domain"/>
    <property type="match status" value="1"/>
</dbReference>
<dbReference type="GO" id="GO:0000920">
    <property type="term" value="P:septum digestion after cytokinesis"/>
    <property type="evidence" value="ECO:0007669"/>
    <property type="project" value="EnsemblFungi"/>
</dbReference>
<gene>
    <name evidence="9" type="primary">KAFR0L01880</name>
    <name evidence="9" type="ORF">KAFR_0L01880</name>
</gene>
<dbReference type="FunFam" id="2.30.29.30:FF:000230">
    <property type="entry name" value="Polarized growth protein (Boi2)"/>
    <property type="match status" value="1"/>
</dbReference>
<name>H2B2E8_KAZAF</name>
<dbReference type="CDD" id="cd13316">
    <property type="entry name" value="PH_Boi"/>
    <property type="match status" value="1"/>
</dbReference>
<dbReference type="PROSITE" id="PS50003">
    <property type="entry name" value="PH_DOMAIN"/>
    <property type="match status" value="1"/>
</dbReference>
<dbReference type="InterPro" id="IPR013761">
    <property type="entry name" value="SAM/pointed_sf"/>
</dbReference>
<dbReference type="EMBL" id="HE650832">
    <property type="protein sequence ID" value="CCF60798.1"/>
    <property type="molecule type" value="Genomic_DNA"/>
</dbReference>
<feature type="domain" description="SAM" evidence="8">
    <location>
        <begin position="232"/>
        <end position="296"/>
    </location>
</feature>
<evidence type="ECO:0000256" key="5">
    <source>
        <dbReference type="SAM" id="MobiDB-lite"/>
    </source>
</evidence>
<dbReference type="InterPro" id="IPR011993">
    <property type="entry name" value="PH-like_dom_sf"/>
</dbReference>
<dbReference type="AlphaFoldDB" id="H2B2E8"/>
<feature type="compositionally biased region" description="Low complexity" evidence="5">
    <location>
        <begin position="617"/>
        <end position="630"/>
    </location>
</feature>
<reference evidence="9 10" key="1">
    <citation type="journal article" date="2011" name="Proc. Natl. Acad. Sci. U.S.A.">
        <title>Evolutionary erosion of yeast sex chromosomes by mating-type switching accidents.</title>
        <authorList>
            <person name="Gordon J.L."/>
            <person name="Armisen D."/>
            <person name="Proux-Wera E."/>
            <person name="Oheigeartaigh S.S."/>
            <person name="Byrne K.P."/>
            <person name="Wolfe K.H."/>
        </authorList>
    </citation>
    <scope>NUCLEOTIDE SEQUENCE [LARGE SCALE GENOMIC DNA]</scope>
    <source>
        <strain evidence="10">ATCC 22294 / BCRC 22015 / CBS 2517 / CECT 1963 / NBRC 1671 / NRRL Y-8276</strain>
    </source>
</reference>
<dbReference type="HOGENOM" id="CLU_003845_0_0_1"/>
<dbReference type="SUPFAM" id="SSF47769">
    <property type="entry name" value="SAM/Pointed domain"/>
    <property type="match status" value="1"/>
</dbReference>
<dbReference type="GO" id="GO:0007032">
    <property type="term" value="P:endosome organization"/>
    <property type="evidence" value="ECO:0007669"/>
    <property type="project" value="TreeGrafter"/>
</dbReference>
<feature type="compositionally biased region" description="Basic and acidic residues" evidence="5">
    <location>
        <begin position="659"/>
        <end position="668"/>
    </location>
</feature>
<dbReference type="PROSITE" id="PS50105">
    <property type="entry name" value="SAM_DOMAIN"/>
    <property type="match status" value="1"/>
</dbReference>
<dbReference type="Pfam" id="PF00018">
    <property type="entry name" value="SH3_1"/>
    <property type="match status" value="1"/>
</dbReference>
<dbReference type="Gene3D" id="2.30.29.30">
    <property type="entry name" value="Pleckstrin-homology domain (PH domain)/Phosphotyrosine-binding domain (PTB)"/>
    <property type="match status" value="1"/>
</dbReference>
<evidence type="ECO:0000256" key="2">
    <source>
        <dbReference type="ARBA" id="ARBA00022553"/>
    </source>
</evidence>
<keyword evidence="1 3" id="KW-0728">SH3 domain</keyword>
<protein>
    <submittedName>
        <fullName evidence="9">Uncharacterized protein</fullName>
    </submittedName>
</protein>
<dbReference type="SUPFAM" id="SSF50729">
    <property type="entry name" value="PH domain-like"/>
    <property type="match status" value="1"/>
</dbReference>
<dbReference type="GO" id="GO:0055037">
    <property type="term" value="C:recycling endosome"/>
    <property type="evidence" value="ECO:0007669"/>
    <property type="project" value="TreeGrafter"/>
</dbReference>
<dbReference type="CDD" id="cd09535">
    <property type="entry name" value="SAM_BOI-like_fungal"/>
    <property type="match status" value="1"/>
</dbReference>
<feature type="compositionally biased region" description="Polar residues" evidence="5">
    <location>
        <begin position="408"/>
        <end position="429"/>
    </location>
</feature>
<dbReference type="RefSeq" id="XP_003959933.1">
    <property type="nucleotide sequence ID" value="XM_003959884.1"/>
</dbReference>
<dbReference type="InterPro" id="IPR035551">
    <property type="entry name" value="Boi1/2_SH3"/>
</dbReference>
<dbReference type="GO" id="GO:0007118">
    <property type="term" value="P:budding cell apical bud growth"/>
    <property type="evidence" value="ECO:0007669"/>
    <property type="project" value="EnsemblFungi"/>
</dbReference>
<feature type="coiled-coil region" evidence="4">
    <location>
        <begin position="882"/>
        <end position="909"/>
    </location>
</feature>
<dbReference type="GO" id="GO:0005769">
    <property type="term" value="C:early endosome"/>
    <property type="evidence" value="ECO:0007669"/>
    <property type="project" value="TreeGrafter"/>
</dbReference>
<dbReference type="PANTHER" id="PTHR22902">
    <property type="entry name" value="SESQUIPEDALIAN"/>
    <property type="match status" value="1"/>
</dbReference>
<accession>H2B2E8</accession>
<dbReference type="GO" id="GO:0001881">
    <property type="term" value="P:receptor recycling"/>
    <property type="evidence" value="ECO:0007669"/>
    <property type="project" value="TreeGrafter"/>
</dbReference>
<dbReference type="Gene3D" id="2.30.30.40">
    <property type="entry name" value="SH3 Domains"/>
    <property type="match status" value="1"/>
</dbReference>
<feature type="region of interest" description="Disordered" evidence="5">
    <location>
        <begin position="387"/>
        <end position="429"/>
    </location>
</feature>
<keyword evidence="4" id="KW-0175">Coiled coil</keyword>
<dbReference type="InParanoid" id="H2B2E8"/>
<dbReference type="GO" id="GO:0042147">
    <property type="term" value="P:retrograde transport, endosome to Golgi"/>
    <property type="evidence" value="ECO:0007669"/>
    <property type="project" value="TreeGrafter"/>
</dbReference>
<dbReference type="CDD" id="cd11886">
    <property type="entry name" value="SH3_BOI"/>
    <property type="match status" value="1"/>
</dbReference>
<evidence type="ECO:0000259" key="8">
    <source>
        <dbReference type="PROSITE" id="PS50105"/>
    </source>
</evidence>
<feature type="domain" description="SH3" evidence="6">
    <location>
        <begin position="26"/>
        <end position="90"/>
    </location>
</feature>
<evidence type="ECO:0000259" key="6">
    <source>
        <dbReference type="PROSITE" id="PS50002"/>
    </source>
</evidence>
<dbReference type="GO" id="GO:0005935">
    <property type="term" value="C:cellular bud neck"/>
    <property type="evidence" value="ECO:0007669"/>
    <property type="project" value="EnsemblFungi"/>
</dbReference>
<dbReference type="InterPro" id="IPR036028">
    <property type="entry name" value="SH3-like_dom_sf"/>
</dbReference>
<dbReference type="SMART" id="SM00454">
    <property type="entry name" value="SAM"/>
    <property type="match status" value="1"/>
</dbReference>
<dbReference type="GO" id="GO:0007015">
    <property type="term" value="P:actin filament organization"/>
    <property type="evidence" value="ECO:0007669"/>
    <property type="project" value="EnsemblFungi"/>
</dbReference>
<dbReference type="OrthoDB" id="73680at2759"/>
<dbReference type="FunCoup" id="H2B2E8">
    <property type="interactions" value="244"/>
</dbReference>
<dbReference type="GO" id="GO:0005543">
    <property type="term" value="F:phospholipid binding"/>
    <property type="evidence" value="ECO:0007669"/>
    <property type="project" value="EnsemblFungi"/>
</dbReference>
<dbReference type="Proteomes" id="UP000005220">
    <property type="component" value="Chromosome 12"/>
</dbReference>
<dbReference type="GO" id="GO:0005802">
    <property type="term" value="C:trans-Golgi network"/>
    <property type="evidence" value="ECO:0007669"/>
    <property type="project" value="TreeGrafter"/>
</dbReference>
<evidence type="ECO:0000313" key="10">
    <source>
        <dbReference type="Proteomes" id="UP000005220"/>
    </source>
</evidence>
<feature type="region of interest" description="Disordered" evidence="5">
    <location>
        <begin position="564"/>
        <end position="689"/>
    </location>
</feature>
<dbReference type="InterPro" id="IPR001660">
    <property type="entry name" value="SAM"/>
</dbReference>
<feature type="region of interest" description="Disordered" evidence="5">
    <location>
        <begin position="323"/>
        <end position="359"/>
    </location>
</feature>
<dbReference type="Pfam" id="PF07647">
    <property type="entry name" value="SAM_2"/>
    <property type="match status" value="1"/>
</dbReference>
<dbReference type="GO" id="GO:0099500">
    <property type="term" value="P:vesicle fusion to plasma membrane"/>
    <property type="evidence" value="ECO:0007669"/>
    <property type="project" value="EnsemblFungi"/>
</dbReference>
<evidence type="ECO:0000256" key="1">
    <source>
        <dbReference type="ARBA" id="ARBA00022443"/>
    </source>
</evidence>
<evidence type="ECO:0000313" key="9">
    <source>
        <dbReference type="EMBL" id="CCF60798.1"/>
    </source>
</evidence>
<keyword evidence="2" id="KW-0597">Phosphoprotein</keyword>
<dbReference type="eggNOG" id="ENOG502QSRX">
    <property type="taxonomic scope" value="Eukaryota"/>
</dbReference>
<dbReference type="PROSITE" id="PS50002">
    <property type="entry name" value="SH3"/>
    <property type="match status" value="1"/>
</dbReference>
<evidence type="ECO:0000256" key="4">
    <source>
        <dbReference type="SAM" id="Coils"/>
    </source>
</evidence>
<dbReference type="InterPro" id="IPR001452">
    <property type="entry name" value="SH3_domain"/>
</dbReference>
<dbReference type="InterPro" id="IPR001849">
    <property type="entry name" value="PH_domain"/>
</dbReference>
<dbReference type="GO" id="GO:0005829">
    <property type="term" value="C:cytosol"/>
    <property type="evidence" value="ECO:0007669"/>
    <property type="project" value="GOC"/>
</dbReference>
<dbReference type="SMART" id="SM00326">
    <property type="entry name" value="SH3"/>
    <property type="match status" value="1"/>
</dbReference>
<feature type="compositionally biased region" description="Pro residues" evidence="5">
    <location>
        <begin position="394"/>
        <end position="404"/>
    </location>
</feature>
<evidence type="ECO:0000256" key="3">
    <source>
        <dbReference type="PROSITE-ProRule" id="PRU00192"/>
    </source>
</evidence>
<dbReference type="KEGG" id="kaf:KAFR_0L01880"/>
<dbReference type="STRING" id="1071382.H2B2E8"/>